<dbReference type="Proteomes" id="UP000177117">
    <property type="component" value="Unassembled WGS sequence"/>
</dbReference>
<accession>A0A1F8EFP5</accession>
<dbReference type="EMBL" id="MGJD01000038">
    <property type="protein sequence ID" value="OGM99663.1"/>
    <property type="molecule type" value="Genomic_DNA"/>
</dbReference>
<evidence type="ECO:0008006" key="4">
    <source>
        <dbReference type="Google" id="ProtNLM"/>
    </source>
</evidence>
<protein>
    <recommendedName>
        <fullName evidence="4">GH10 domain-containing protein</fullName>
    </recommendedName>
</protein>
<evidence type="ECO:0000313" key="3">
    <source>
        <dbReference type="Proteomes" id="UP000177117"/>
    </source>
</evidence>
<evidence type="ECO:0000256" key="1">
    <source>
        <dbReference type="SAM" id="MobiDB-lite"/>
    </source>
</evidence>
<sequence>MDSCKNPLVPASTDGSSEIRSGPEIWIGPNVASVDYIKMFTDKELWPETFNIISTFQFYSYHLMDGCGQYCGDNSLDNFRRVEAFRWLTQNGKGISFEAGSLKHAEHGCDASVSRLARDAVRAIQNVQANGGTVTAISQDWPFYSGELCGYTIDKSAKLVGDYVNIIHGSYSGVEVGLIDGYPGHSFKDIVNIVNSLEENNIKIPFLHLDFDRRGIQRPGPDPESRFGFNPDEDFPKMRDYLRNKGIVFGIVIWADGSGSSEEFISDSIISVRIVQNAVGNNIDRLIFQSWAHAPVTSAKLYPDNLPETKPGTLTWLTNTEGRKFR</sequence>
<comment type="caution">
    <text evidence="2">The sequence shown here is derived from an EMBL/GenBank/DDBJ whole genome shotgun (WGS) entry which is preliminary data.</text>
</comment>
<evidence type="ECO:0000313" key="2">
    <source>
        <dbReference type="EMBL" id="OGM99663.1"/>
    </source>
</evidence>
<dbReference type="AlphaFoldDB" id="A0A1F8EFP5"/>
<feature type="region of interest" description="Disordered" evidence="1">
    <location>
        <begin position="1"/>
        <end position="21"/>
    </location>
</feature>
<reference evidence="2 3" key="1">
    <citation type="journal article" date="2016" name="Nat. Commun.">
        <title>Thousands of microbial genomes shed light on interconnected biogeochemical processes in an aquifer system.</title>
        <authorList>
            <person name="Anantharaman K."/>
            <person name="Brown C.T."/>
            <person name="Hug L.A."/>
            <person name="Sharon I."/>
            <person name="Castelle C.J."/>
            <person name="Probst A.J."/>
            <person name="Thomas B.C."/>
            <person name="Singh A."/>
            <person name="Wilkins M.J."/>
            <person name="Karaoz U."/>
            <person name="Brodie E.L."/>
            <person name="Williams K.H."/>
            <person name="Hubbard S.S."/>
            <person name="Banfield J.F."/>
        </authorList>
    </citation>
    <scope>NUCLEOTIDE SEQUENCE [LARGE SCALE GENOMIC DNA]</scope>
</reference>
<organism evidence="2 3">
    <name type="scientific">Candidatus Yanofskybacteria bacterium RIFCSPHIGHO2_01_FULL_41_53</name>
    <dbReference type="NCBI Taxonomy" id="1802663"/>
    <lineage>
        <taxon>Bacteria</taxon>
        <taxon>Candidatus Yanofskyibacteriota</taxon>
    </lineage>
</organism>
<name>A0A1F8EFP5_9BACT</name>
<gene>
    <name evidence="2" type="ORF">A2650_03055</name>
</gene>
<proteinExistence type="predicted"/>